<dbReference type="PROSITE" id="PS00659">
    <property type="entry name" value="GLYCOSYL_HYDROL_F5"/>
    <property type="match status" value="1"/>
</dbReference>
<dbReference type="InterPro" id="IPR041036">
    <property type="entry name" value="GH5_C"/>
</dbReference>
<protein>
    <submittedName>
        <fullName evidence="7">Cellulase family glycosylhydrolase</fullName>
    </submittedName>
</protein>
<dbReference type="EMBL" id="JAGUCN010000017">
    <property type="protein sequence ID" value="MBS2212679.1"/>
    <property type="molecule type" value="Genomic_DNA"/>
</dbReference>
<feature type="domain" description="Glycoside hydrolase family 5 C-terminal" evidence="6">
    <location>
        <begin position="440"/>
        <end position="494"/>
    </location>
</feature>
<dbReference type="Pfam" id="PF00150">
    <property type="entry name" value="Cellulase"/>
    <property type="match status" value="1"/>
</dbReference>
<accession>A0ABS5KCA9</accession>
<dbReference type="Gene3D" id="2.60.40.1180">
    <property type="entry name" value="Golgi alpha-mannosidase II"/>
    <property type="match status" value="1"/>
</dbReference>
<evidence type="ECO:0000256" key="3">
    <source>
        <dbReference type="ARBA" id="ARBA00023295"/>
    </source>
</evidence>
<sequence>MERIYLLIFIALGFIIGACQKTEKDNAIDVNATSLRIEGRIFVDEHGRQVLLNGVNLVNKEPEKGYIGPEGVEEFRNFRKWGFNVIRLGVIWDGLEPQPGVYDEAYLKKIDEQIEWAKDNNLFVFLDMHQDLFSVKFSDGAPEWATLDEGQEHITGAVWSDSYLISPAVQKSWDNFWANKPVDGGMGVQDYYANAVQHLASRYADNQTVIGFDIMNEPFAGTDAKMFMPVLFSAYAKVVSEKTNKEVTAMDVAKMWENTGNRYEALQMVNDKESFAKVMDAVYELNSTFEKGALQSFYQKVADAVREVTLDKMLFFNHSYFCNSGVYTALEPFKLSNGEVDKNVVYAAHGYDLLVDTDNLSDSSDERLELIFGRINESGQRMNVPVLIGEWGALGHETPGRTELAHRNLHLFEKFLFNNTYWAYHKGTDRYSYFKYGVIRPFPSEIAGTLLSYEYNIEANSFSCKWHEKAEVKAPTRIYVPVFNNVSANTVKILPASDDFKFVKNATGKGGYLVIKPQGLEQVREVQFVITANQEDEMH</sequence>
<organism evidence="7 8">
    <name type="scientific">Carboxylicivirga mesophila</name>
    <dbReference type="NCBI Taxonomy" id="1166478"/>
    <lineage>
        <taxon>Bacteria</taxon>
        <taxon>Pseudomonadati</taxon>
        <taxon>Bacteroidota</taxon>
        <taxon>Bacteroidia</taxon>
        <taxon>Marinilabiliales</taxon>
        <taxon>Marinilabiliaceae</taxon>
        <taxon>Carboxylicivirga</taxon>
    </lineage>
</organism>
<reference evidence="7 8" key="1">
    <citation type="journal article" date="2014" name="Int. J. Syst. Evol. Microbiol.">
        <title>Carboxylicivirga gen. nov. in the family Marinilabiliaceae with two novel species, Carboxylicivirga mesophila sp. nov. and Carboxylicivirga taeanensis sp. nov., and reclassification of Cytophaga fermentans as Saccharicrinis fermentans gen. nov., comb. nov.</title>
        <authorList>
            <person name="Yang S.H."/>
            <person name="Seo H.S."/>
            <person name="Woo J.H."/>
            <person name="Oh H.M."/>
            <person name="Jang H."/>
            <person name="Lee J.H."/>
            <person name="Kim S.J."/>
            <person name="Kwon K.K."/>
        </authorList>
    </citation>
    <scope>NUCLEOTIDE SEQUENCE [LARGE SCALE GENOMIC DNA]</scope>
    <source>
        <strain evidence="7 8">JCM 18290</strain>
    </source>
</reference>
<dbReference type="InterPro" id="IPR017853">
    <property type="entry name" value="GH"/>
</dbReference>
<evidence type="ECO:0000256" key="4">
    <source>
        <dbReference type="RuleBase" id="RU361153"/>
    </source>
</evidence>
<keyword evidence="3 4" id="KW-0326">Glycosidase</keyword>
<dbReference type="Proteomes" id="UP000721861">
    <property type="component" value="Unassembled WGS sequence"/>
</dbReference>
<dbReference type="PROSITE" id="PS51257">
    <property type="entry name" value="PROKAR_LIPOPROTEIN"/>
    <property type="match status" value="1"/>
</dbReference>
<dbReference type="InterPro" id="IPR052066">
    <property type="entry name" value="Glycosphingolipid_Hydrolases"/>
</dbReference>
<dbReference type="SUPFAM" id="SSF51445">
    <property type="entry name" value="(Trans)glycosidases"/>
    <property type="match status" value="1"/>
</dbReference>
<name>A0ABS5KCA9_9BACT</name>
<dbReference type="InterPro" id="IPR001547">
    <property type="entry name" value="Glyco_hydro_5"/>
</dbReference>
<dbReference type="Gene3D" id="3.20.20.80">
    <property type="entry name" value="Glycosidases"/>
    <property type="match status" value="1"/>
</dbReference>
<dbReference type="InterPro" id="IPR013780">
    <property type="entry name" value="Glyco_hydro_b"/>
</dbReference>
<evidence type="ECO:0000256" key="2">
    <source>
        <dbReference type="ARBA" id="ARBA00022801"/>
    </source>
</evidence>
<dbReference type="Pfam" id="PF18564">
    <property type="entry name" value="Glyco_hydro_5_C"/>
    <property type="match status" value="1"/>
</dbReference>
<comment type="similarity">
    <text evidence="1 4">Belongs to the glycosyl hydrolase 5 (cellulase A) family.</text>
</comment>
<dbReference type="RefSeq" id="WP_212229456.1">
    <property type="nucleotide sequence ID" value="NZ_JAGUCN010000017.1"/>
</dbReference>
<comment type="caution">
    <text evidence="7">The sequence shown here is derived from an EMBL/GenBank/DDBJ whole genome shotgun (WGS) entry which is preliminary data.</text>
</comment>
<keyword evidence="8" id="KW-1185">Reference proteome</keyword>
<gene>
    <name evidence="7" type="ORF">KEM09_14770</name>
</gene>
<evidence type="ECO:0000259" key="6">
    <source>
        <dbReference type="Pfam" id="PF18564"/>
    </source>
</evidence>
<keyword evidence="2 4" id="KW-0378">Hydrolase</keyword>
<evidence type="ECO:0000313" key="7">
    <source>
        <dbReference type="EMBL" id="MBS2212679.1"/>
    </source>
</evidence>
<evidence type="ECO:0000256" key="1">
    <source>
        <dbReference type="ARBA" id="ARBA00005641"/>
    </source>
</evidence>
<feature type="domain" description="Glycoside hydrolase family 5" evidence="5">
    <location>
        <begin position="43"/>
        <end position="424"/>
    </location>
</feature>
<evidence type="ECO:0000313" key="8">
    <source>
        <dbReference type="Proteomes" id="UP000721861"/>
    </source>
</evidence>
<dbReference type="PANTHER" id="PTHR31308:SF3">
    <property type="entry name" value="ENDOGLYCOCERAMIDASE"/>
    <property type="match status" value="1"/>
</dbReference>
<dbReference type="PANTHER" id="PTHR31308">
    <property type="match status" value="1"/>
</dbReference>
<dbReference type="InterPro" id="IPR018087">
    <property type="entry name" value="Glyco_hydro_5_CS"/>
</dbReference>
<evidence type="ECO:0000259" key="5">
    <source>
        <dbReference type="Pfam" id="PF00150"/>
    </source>
</evidence>
<proteinExistence type="inferred from homology"/>